<gene>
    <name evidence="3" type="ORF">SAMN05421853_104269</name>
</gene>
<dbReference type="InterPro" id="IPR011059">
    <property type="entry name" value="Metal-dep_hydrolase_composite"/>
</dbReference>
<name>A0A1I5Y0W0_9RHOB</name>
<dbReference type="GO" id="GO:0019700">
    <property type="term" value="P:organic phosphonate catabolic process"/>
    <property type="evidence" value="ECO:0007669"/>
    <property type="project" value="InterPro"/>
</dbReference>
<dbReference type="Proteomes" id="UP000243106">
    <property type="component" value="Unassembled WGS sequence"/>
</dbReference>
<dbReference type="NCBIfam" id="NF011987">
    <property type="entry name" value="PRK15446.2-3"/>
    <property type="match status" value="1"/>
</dbReference>
<dbReference type="PIRSF" id="PIRSF038971">
    <property type="entry name" value="PhnM"/>
    <property type="match status" value="1"/>
</dbReference>
<dbReference type="SUPFAM" id="SSF51338">
    <property type="entry name" value="Composite domain of metallo-dependent hydrolases"/>
    <property type="match status" value="1"/>
</dbReference>
<dbReference type="Gene3D" id="3.20.20.140">
    <property type="entry name" value="Metal-dependent hydrolases"/>
    <property type="match status" value="1"/>
</dbReference>
<protein>
    <submittedName>
        <fullName evidence="3">Alpha-D-ribose 1-methylphosphonate 5-triphosphate diphosphatase</fullName>
    </submittedName>
</protein>
<dbReference type="GO" id="GO:0006046">
    <property type="term" value="P:N-acetylglucosamine catabolic process"/>
    <property type="evidence" value="ECO:0007669"/>
    <property type="project" value="TreeGrafter"/>
</dbReference>
<dbReference type="GO" id="GO:0008448">
    <property type="term" value="F:N-acetylglucosamine-6-phosphate deacetylase activity"/>
    <property type="evidence" value="ECO:0007669"/>
    <property type="project" value="TreeGrafter"/>
</dbReference>
<evidence type="ECO:0000313" key="4">
    <source>
        <dbReference type="Proteomes" id="UP000243106"/>
    </source>
</evidence>
<reference evidence="4" key="1">
    <citation type="submission" date="2016-10" db="EMBL/GenBank/DDBJ databases">
        <authorList>
            <person name="Varghese N."/>
            <person name="Submissions S."/>
        </authorList>
    </citation>
    <scope>NUCLEOTIDE SEQUENCE [LARGE SCALE GENOMIC DNA]</scope>
    <source>
        <strain evidence="4">JCM 10271</strain>
    </source>
</reference>
<dbReference type="PANTHER" id="PTHR11113:SF14">
    <property type="entry name" value="N-ACETYLGLUCOSAMINE-6-PHOSPHATE DEACETYLASE"/>
    <property type="match status" value="1"/>
</dbReference>
<keyword evidence="2" id="KW-0378">Hydrolase</keyword>
<dbReference type="EMBL" id="FOXV01000004">
    <property type="protein sequence ID" value="SFQ37823.1"/>
    <property type="molecule type" value="Genomic_DNA"/>
</dbReference>
<evidence type="ECO:0000256" key="2">
    <source>
        <dbReference type="ARBA" id="ARBA00022801"/>
    </source>
</evidence>
<evidence type="ECO:0000256" key="1">
    <source>
        <dbReference type="ARBA" id="ARBA00010716"/>
    </source>
</evidence>
<evidence type="ECO:0000313" key="3">
    <source>
        <dbReference type="EMBL" id="SFQ37823.1"/>
    </source>
</evidence>
<dbReference type="Gene3D" id="2.30.40.10">
    <property type="entry name" value="Urease, subunit C, domain 1"/>
    <property type="match status" value="1"/>
</dbReference>
<dbReference type="InterPro" id="IPR012696">
    <property type="entry name" value="PhnM"/>
</dbReference>
<sequence>MIALRLSGAEVLGPKGWDERDVAFANGRFDAEIDARVVDASGFRILPGIVDAHGDGFERHVAPRRGALRDTQGGLFATAAELAANGVTTAYLAQFWSWEGGLRGPDFAEEVFAAWAAMRADVPVDLRVQLRLETHLLDEFSRAETAIATYGIDYLVFNDHLAHDRLAEGRQPKQMTGQALKSGRSPEAHFALLLELHRNGPRVDAAVSDLAERLRAQGVRLGSHDDGDAETRARLRGQGLRIAEFPETLDAAEEARRGGDGIVMGAPNVVRGSSHKRNVAAIELIEAGLCDALASDYHYPAPLSAVLRLVERGICDWPAAWSLVSDGPAGLLGLSDRGRIAEGLRADFVVLDADSRVAATFAGGQVAYLSGAFAERLLSL</sequence>
<dbReference type="AlphaFoldDB" id="A0A1I5Y0W0"/>
<proteinExistence type="inferred from homology"/>
<dbReference type="InterPro" id="IPR032466">
    <property type="entry name" value="Metal_Hydrolase"/>
</dbReference>
<dbReference type="PANTHER" id="PTHR11113">
    <property type="entry name" value="N-ACETYLGLUCOSAMINE-6-PHOSPHATE DEACETYLASE"/>
    <property type="match status" value="1"/>
</dbReference>
<dbReference type="SUPFAM" id="SSF51556">
    <property type="entry name" value="Metallo-dependent hydrolases"/>
    <property type="match status" value="1"/>
</dbReference>
<comment type="similarity">
    <text evidence="1">Belongs to the metallo-dependent hydrolases superfamily. NagA family.</text>
</comment>
<accession>A0A1I5Y0W0</accession>
<keyword evidence="4" id="KW-1185">Reference proteome</keyword>
<organism evidence="3 4">
    <name type="scientific">Roseivivax halotolerans</name>
    <dbReference type="NCBI Taxonomy" id="93684"/>
    <lineage>
        <taxon>Bacteria</taxon>
        <taxon>Pseudomonadati</taxon>
        <taxon>Pseudomonadota</taxon>
        <taxon>Alphaproteobacteria</taxon>
        <taxon>Rhodobacterales</taxon>
        <taxon>Roseobacteraceae</taxon>
        <taxon>Roseivivax</taxon>
    </lineage>
</organism>
<dbReference type="STRING" id="93684.SAMN05421853_104269"/>